<dbReference type="Gene3D" id="1.10.10.60">
    <property type="entry name" value="Homeodomain-like"/>
    <property type="match status" value="1"/>
</dbReference>
<dbReference type="InterPro" id="IPR014710">
    <property type="entry name" value="RmlC-like_jellyroll"/>
</dbReference>
<keyword evidence="4" id="KW-0804">Transcription</keyword>
<keyword evidence="1" id="KW-0678">Repressor</keyword>
<dbReference type="CDD" id="cd06124">
    <property type="entry name" value="cupin_NimR-like_N"/>
    <property type="match status" value="1"/>
</dbReference>
<dbReference type="eggNOG" id="COG2207">
    <property type="taxonomic scope" value="Bacteria"/>
</dbReference>
<sequence>MSDYSQDRVATSANLHEAGERIARHRHRKHQIVYSSRGAVAVTTPKGTWIAPKDRAVWIPANTWHEHRFYGNTQFHGVAFDPSDCGDDRPRPAVVTVTPLLRELIIACSESERLAHDEAARLRAVLLDQLRHCPEIPLSLAAPQDPRLLRALEIIETSLADPISLDKLAARIGMGERTLSRAIRAELGMSYPQWRAQIRLFHATIHLAKGSSVTETAVRCGWATPSAFIDAYRQAFGRTPGSRTGRETSSV</sequence>
<reference evidence="8 9" key="1">
    <citation type="journal article" date="2011" name="Stand. Genomic Sci.">
        <title>High quality draft genome sequence of Segniliparus rugosus CDC 945(T)= (ATCC BAA-974(T)).</title>
        <authorList>
            <person name="Earl A.M."/>
            <person name="Desjardins C.A."/>
            <person name="Fitzgerald M.G."/>
            <person name="Arachchi H.M."/>
            <person name="Zeng Q."/>
            <person name="Mehta T."/>
            <person name="Griggs A."/>
            <person name="Birren B.W."/>
            <person name="Toney N.C."/>
            <person name="Carr J."/>
            <person name="Posey J."/>
            <person name="Butler W.R."/>
        </authorList>
    </citation>
    <scope>NUCLEOTIDE SEQUENCE [LARGE SCALE GENOMIC DNA]</scope>
    <source>
        <strain evidence="9">ATCC BAA-974 / DSM 45345 / CCUG 50838 / CIP 108380 / JCM 13579 / CDC 945</strain>
    </source>
</reference>
<dbReference type="SUPFAM" id="SSF46689">
    <property type="entry name" value="Homeodomain-like"/>
    <property type="match status" value="1"/>
</dbReference>
<dbReference type="Gene3D" id="2.60.120.10">
    <property type="entry name" value="Jelly Rolls"/>
    <property type="match status" value="1"/>
</dbReference>
<protein>
    <recommendedName>
        <fullName evidence="5">HTH-type transcriptional regulator RipA</fullName>
    </recommendedName>
    <alternativeName>
        <fullName evidence="6">Repressor of iron proteins A</fullName>
    </alternativeName>
</protein>
<evidence type="ECO:0000313" key="8">
    <source>
        <dbReference type="EMBL" id="EFV11789.1"/>
    </source>
</evidence>
<dbReference type="InterPro" id="IPR003313">
    <property type="entry name" value="AraC-bd"/>
</dbReference>
<evidence type="ECO:0000256" key="1">
    <source>
        <dbReference type="ARBA" id="ARBA00022491"/>
    </source>
</evidence>
<dbReference type="AlphaFoldDB" id="E5XUV3"/>
<dbReference type="Proteomes" id="UP000004816">
    <property type="component" value="Unassembled WGS sequence"/>
</dbReference>
<dbReference type="InterPro" id="IPR011051">
    <property type="entry name" value="RmlC_Cupin_sf"/>
</dbReference>
<dbReference type="GO" id="GO:0043565">
    <property type="term" value="F:sequence-specific DNA binding"/>
    <property type="evidence" value="ECO:0007669"/>
    <property type="project" value="InterPro"/>
</dbReference>
<evidence type="ECO:0000256" key="5">
    <source>
        <dbReference type="ARBA" id="ARBA00074140"/>
    </source>
</evidence>
<dbReference type="GO" id="GO:0003700">
    <property type="term" value="F:DNA-binding transcription factor activity"/>
    <property type="evidence" value="ECO:0007669"/>
    <property type="project" value="InterPro"/>
</dbReference>
<evidence type="ECO:0000256" key="2">
    <source>
        <dbReference type="ARBA" id="ARBA00023015"/>
    </source>
</evidence>
<comment type="caution">
    <text evidence="8">The sequence shown here is derived from an EMBL/GenBank/DDBJ whole genome shotgun (WGS) entry which is preliminary data.</text>
</comment>
<feature type="domain" description="HTH araC/xylS-type" evidence="7">
    <location>
        <begin position="149"/>
        <end position="246"/>
    </location>
</feature>
<keyword evidence="3" id="KW-0238">DNA-binding</keyword>
<keyword evidence="2" id="KW-0805">Transcription regulation</keyword>
<dbReference type="SUPFAM" id="SSF51182">
    <property type="entry name" value="RmlC-like cupins"/>
    <property type="match status" value="1"/>
</dbReference>
<evidence type="ECO:0000256" key="4">
    <source>
        <dbReference type="ARBA" id="ARBA00023163"/>
    </source>
</evidence>
<evidence type="ECO:0000313" key="9">
    <source>
        <dbReference type="Proteomes" id="UP000004816"/>
    </source>
</evidence>
<evidence type="ECO:0000256" key="6">
    <source>
        <dbReference type="ARBA" id="ARBA00079449"/>
    </source>
</evidence>
<proteinExistence type="predicted"/>
<name>E5XUV3_SEGRC</name>
<dbReference type="InterPro" id="IPR009057">
    <property type="entry name" value="Homeodomain-like_sf"/>
</dbReference>
<dbReference type="PANTHER" id="PTHR11019:SF199">
    <property type="entry name" value="HTH-TYPE TRANSCRIPTIONAL REGULATOR NIMR"/>
    <property type="match status" value="1"/>
</dbReference>
<dbReference type="Pfam" id="PF02311">
    <property type="entry name" value="AraC_binding"/>
    <property type="match status" value="1"/>
</dbReference>
<accession>E5XUV3</accession>
<dbReference type="STRING" id="679197.HMPREF9336_03275"/>
<evidence type="ECO:0000259" key="7">
    <source>
        <dbReference type="PROSITE" id="PS01124"/>
    </source>
</evidence>
<dbReference type="FunFam" id="1.10.10.60:FF:000132">
    <property type="entry name" value="AraC family transcriptional regulator"/>
    <property type="match status" value="1"/>
</dbReference>
<gene>
    <name evidence="8" type="ORF">HMPREF9336_03275</name>
</gene>
<evidence type="ECO:0000256" key="3">
    <source>
        <dbReference type="ARBA" id="ARBA00023125"/>
    </source>
</evidence>
<dbReference type="OrthoDB" id="2039152at2"/>
<keyword evidence="9" id="KW-1185">Reference proteome</keyword>
<dbReference type="RefSeq" id="WP_007472150.1">
    <property type="nucleotide sequence ID" value="NZ_KI391953.1"/>
</dbReference>
<dbReference type="Pfam" id="PF12833">
    <property type="entry name" value="HTH_18"/>
    <property type="match status" value="1"/>
</dbReference>
<dbReference type="InterPro" id="IPR018060">
    <property type="entry name" value="HTH_AraC"/>
</dbReference>
<dbReference type="PANTHER" id="PTHR11019">
    <property type="entry name" value="HTH-TYPE TRANSCRIPTIONAL REGULATOR NIMR"/>
    <property type="match status" value="1"/>
</dbReference>
<dbReference type="EMBL" id="ACZI02000001">
    <property type="protein sequence ID" value="EFV11789.1"/>
    <property type="molecule type" value="Genomic_DNA"/>
</dbReference>
<organism evidence="8 9">
    <name type="scientific">Segniliparus rugosus (strain ATCC BAA-974 / DSM 45345 / CCUG 50838 / CIP 108380 / JCM 13579 / CDC 945)</name>
    <dbReference type="NCBI Taxonomy" id="679197"/>
    <lineage>
        <taxon>Bacteria</taxon>
        <taxon>Bacillati</taxon>
        <taxon>Actinomycetota</taxon>
        <taxon>Actinomycetes</taxon>
        <taxon>Mycobacteriales</taxon>
        <taxon>Segniliparaceae</taxon>
        <taxon>Segniliparus</taxon>
    </lineage>
</organism>
<dbReference type="PROSITE" id="PS01124">
    <property type="entry name" value="HTH_ARAC_FAMILY_2"/>
    <property type="match status" value="1"/>
</dbReference>
<dbReference type="SMART" id="SM00342">
    <property type="entry name" value="HTH_ARAC"/>
    <property type="match status" value="1"/>
</dbReference>
<dbReference type="HOGENOM" id="CLU_000445_87_0_11"/>